<organism evidence="1 2">
    <name type="scientific">Hyalomma asiaticum</name>
    <name type="common">Tick</name>
    <dbReference type="NCBI Taxonomy" id="266040"/>
    <lineage>
        <taxon>Eukaryota</taxon>
        <taxon>Metazoa</taxon>
        <taxon>Ecdysozoa</taxon>
        <taxon>Arthropoda</taxon>
        <taxon>Chelicerata</taxon>
        <taxon>Arachnida</taxon>
        <taxon>Acari</taxon>
        <taxon>Parasitiformes</taxon>
        <taxon>Ixodida</taxon>
        <taxon>Ixodoidea</taxon>
        <taxon>Ixodidae</taxon>
        <taxon>Hyalomminae</taxon>
        <taxon>Hyalomma</taxon>
    </lineage>
</organism>
<keyword evidence="2" id="KW-1185">Reference proteome</keyword>
<gene>
    <name evidence="1" type="ORF">HPB50_021251</name>
</gene>
<dbReference type="Proteomes" id="UP000821845">
    <property type="component" value="Chromosome 7"/>
</dbReference>
<name>A0ACB7RUX0_HYAAI</name>
<accession>A0ACB7RUX0</accession>
<reference evidence="1" key="1">
    <citation type="submission" date="2020-05" db="EMBL/GenBank/DDBJ databases">
        <title>Large-scale comparative analyses of tick genomes elucidate their genetic diversity and vector capacities.</title>
        <authorList>
            <person name="Jia N."/>
            <person name="Wang J."/>
            <person name="Shi W."/>
            <person name="Du L."/>
            <person name="Sun Y."/>
            <person name="Zhan W."/>
            <person name="Jiang J."/>
            <person name="Wang Q."/>
            <person name="Zhang B."/>
            <person name="Ji P."/>
            <person name="Sakyi L.B."/>
            <person name="Cui X."/>
            <person name="Yuan T."/>
            <person name="Jiang B."/>
            <person name="Yang W."/>
            <person name="Lam T.T.-Y."/>
            <person name="Chang Q."/>
            <person name="Ding S."/>
            <person name="Wang X."/>
            <person name="Zhu J."/>
            <person name="Ruan X."/>
            <person name="Zhao L."/>
            <person name="Wei J."/>
            <person name="Que T."/>
            <person name="Du C."/>
            <person name="Cheng J."/>
            <person name="Dai P."/>
            <person name="Han X."/>
            <person name="Huang E."/>
            <person name="Gao Y."/>
            <person name="Liu J."/>
            <person name="Shao H."/>
            <person name="Ye R."/>
            <person name="Li L."/>
            <person name="Wei W."/>
            <person name="Wang X."/>
            <person name="Wang C."/>
            <person name="Yang T."/>
            <person name="Huo Q."/>
            <person name="Li W."/>
            <person name="Guo W."/>
            <person name="Chen H."/>
            <person name="Zhou L."/>
            <person name="Ni X."/>
            <person name="Tian J."/>
            <person name="Zhou Y."/>
            <person name="Sheng Y."/>
            <person name="Liu T."/>
            <person name="Pan Y."/>
            <person name="Xia L."/>
            <person name="Li J."/>
            <person name="Zhao F."/>
            <person name="Cao W."/>
        </authorList>
    </citation>
    <scope>NUCLEOTIDE SEQUENCE</scope>
    <source>
        <strain evidence="1">Hyas-2018</strain>
    </source>
</reference>
<comment type="caution">
    <text evidence="1">The sequence shown here is derived from an EMBL/GenBank/DDBJ whole genome shotgun (WGS) entry which is preliminary data.</text>
</comment>
<evidence type="ECO:0000313" key="2">
    <source>
        <dbReference type="Proteomes" id="UP000821845"/>
    </source>
</evidence>
<dbReference type="EMBL" id="CM023487">
    <property type="protein sequence ID" value="KAH6926732.1"/>
    <property type="molecule type" value="Genomic_DNA"/>
</dbReference>
<proteinExistence type="predicted"/>
<sequence length="303" mass="33981">MKKFLESGRYADVDFHVQSEKFNLSKTFKAHKLLLAFSSEVFEAMFYGEPGEQKDTVVVADLHPDGFYGLLKYVYGRKPCLTNCVEALHTKAAAERYRLPELVQDCEAYICRVLKPECICRVLDCALQCGYALPDAKVDELLVRKAEAVLCSDAFAKSSVNTVDRVLDKVANVPELFVVRAVLKWAQANCQKLSKEGGEGKAADLGSTFSRFRHKLRFLALTPEEFLEFVTCKEARAVMEASDAFAILSNLIRCGCVELPRWVCDVAVHRVTALPVSKYAGNDDGCYGDNYRGEPQKRSRLFM</sequence>
<evidence type="ECO:0000313" key="1">
    <source>
        <dbReference type="EMBL" id="KAH6926732.1"/>
    </source>
</evidence>
<protein>
    <submittedName>
        <fullName evidence="1">Uncharacterized protein</fullName>
    </submittedName>
</protein>